<reference evidence="1" key="1">
    <citation type="submission" date="2015-10" db="EMBL/GenBank/DDBJ databases">
        <authorList>
            <person name="Gilbert D.G."/>
        </authorList>
    </citation>
    <scope>NUCLEOTIDE SEQUENCE</scope>
</reference>
<protein>
    <submittedName>
        <fullName evidence="1">Uncharacterized protein</fullName>
    </submittedName>
</protein>
<gene>
    <name evidence="1" type="ORF">MGWOODY_Clf516</name>
</gene>
<accession>A0A170Q9N0</accession>
<proteinExistence type="predicted"/>
<name>A0A170Q9N0_9ZZZZ</name>
<evidence type="ECO:0000313" key="1">
    <source>
        <dbReference type="EMBL" id="CUV01903.1"/>
    </source>
</evidence>
<organism evidence="1">
    <name type="scientific">hydrothermal vent metagenome</name>
    <dbReference type="NCBI Taxonomy" id="652676"/>
    <lineage>
        <taxon>unclassified sequences</taxon>
        <taxon>metagenomes</taxon>
        <taxon>ecological metagenomes</taxon>
    </lineage>
</organism>
<dbReference type="EMBL" id="FAXA01000150">
    <property type="protein sequence ID" value="CUV01903.1"/>
    <property type="molecule type" value="Genomic_DNA"/>
</dbReference>
<sequence length="155" mass="17329">MDQVRKLPDTDLTREIAIRLAAAADGEQLLLRRLLPSDGSLTETILALPKNPAIDGDSLENGLALSAPPVFHVFDAHITRVNKLRRDLMNELDDARESLSDSGLANVNNLLFQTRYLGWDWDDFHDRFDEWRRTNGGCDRGQALEALGQLAADFS</sequence>
<dbReference type="AlphaFoldDB" id="A0A170Q9N0"/>